<sequence>MPLSKPVPYDAQKSILSFMDPMVRLEFSQRCPAIRKINKIIPQKFEYFETDESCFEVNQTVIRLGIIKLYKNGKTPKWILEENRDGGSHVDLDRYGLSYRLQFGRDDENIEFIKECLEKHSMTDLERARKLEELAARKLRKDQKEPPFEQFLQVEFLEKSGSMKLKNCEFLVYDGNRIIKKAREYLSKKIFGENEKILVKTFEIGPNIMERAGMGPNPHPKRSFHFGEFSIKAEQLKIVTLIINNPIGNQLRPFLDPNHRIRRVFLNQNLPVTDPIIQKTDFLIINTNNTIPFILPTISIWNRLKNPKIHLPKASFDDFWVRRAWESWKMEQPEIGRVWSVGFEREEKMKEILTCFGKIEEAEERGNRLYLPINEQSELMIWGEETMENNKEWCKSKWIVQIEVVAKNSAKRKKYN</sequence>
<keyword evidence="2" id="KW-1185">Reference proteome</keyword>
<name>A0A2G5TUJ2_9PELO</name>
<comment type="caution">
    <text evidence="1">The sequence shown here is derived from an EMBL/GenBank/DDBJ whole genome shotgun (WGS) entry which is preliminary data.</text>
</comment>
<proteinExistence type="predicted"/>
<reference evidence="2" key="1">
    <citation type="submission" date="2017-10" db="EMBL/GenBank/DDBJ databases">
        <title>Rapid genome shrinkage in a self-fertile nematode reveals novel sperm competition proteins.</title>
        <authorList>
            <person name="Yin D."/>
            <person name="Schwarz E.M."/>
            <person name="Thomas C.G."/>
            <person name="Felde R.L."/>
            <person name="Korf I.F."/>
            <person name="Cutter A.D."/>
            <person name="Schartner C.M."/>
            <person name="Ralston E.J."/>
            <person name="Meyer B.J."/>
            <person name="Haag E.S."/>
        </authorList>
    </citation>
    <scope>NUCLEOTIDE SEQUENCE [LARGE SCALE GENOMIC DNA]</scope>
    <source>
        <strain evidence="2">JU1422</strain>
    </source>
</reference>
<dbReference type="InterPro" id="IPR021942">
    <property type="entry name" value="DUF3557"/>
</dbReference>
<evidence type="ECO:0000313" key="1">
    <source>
        <dbReference type="EMBL" id="PIC30751.1"/>
    </source>
</evidence>
<dbReference type="Proteomes" id="UP000230233">
    <property type="component" value="Chromosome V"/>
</dbReference>
<dbReference type="Pfam" id="PF12078">
    <property type="entry name" value="DUF3557"/>
    <property type="match status" value="1"/>
</dbReference>
<accession>A0A2G5TUJ2</accession>
<dbReference type="OrthoDB" id="5879331at2759"/>
<dbReference type="EMBL" id="PDUG01000005">
    <property type="protein sequence ID" value="PIC30751.1"/>
    <property type="molecule type" value="Genomic_DNA"/>
</dbReference>
<evidence type="ECO:0000313" key="2">
    <source>
        <dbReference type="Proteomes" id="UP000230233"/>
    </source>
</evidence>
<protein>
    <recommendedName>
        <fullName evidence="3">F-box domain-containing protein</fullName>
    </recommendedName>
</protein>
<dbReference type="PANTHER" id="PTHR31379">
    <property type="entry name" value="F-BOX C PROTEIN-RELATED-RELATED"/>
    <property type="match status" value="1"/>
</dbReference>
<evidence type="ECO:0008006" key="3">
    <source>
        <dbReference type="Google" id="ProtNLM"/>
    </source>
</evidence>
<organism evidence="1 2">
    <name type="scientific">Caenorhabditis nigoni</name>
    <dbReference type="NCBI Taxonomy" id="1611254"/>
    <lineage>
        <taxon>Eukaryota</taxon>
        <taxon>Metazoa</taxon>
        <taxon>Ecdysozoa</taxon>
        <taxon>Nematoda</taxon>
        <taxon>Chromadorea</taxon>
        <taxon>Rhabditida</taxon>
        <taxon>Rhabditina</taxon>
        <taxon>Rhabditomorpha</taxon>
        <taxon>Rhabditoidea</taxon>
        <taxon>Rhabditidae</taxon>
        <taxon>Peloderinae</taxon>
        <taxon>Caenorhabditis</taxon>
    </lineage>
</organism>
<dbReference type="PANTHER" id="PTHR31379:SF1">
    <property type="entry name" value="F-BOX C PROTEIN-RELATED"/>
    <property type="match status" value="1"/>
</dbReference>
<gene>
    <name evidence="1" type="primary">Cnig_chr_V.g21889</name>
    <name evidence="1" type="ORF">B9Z55_021889</name>
</gene>
<dbReference type="AlphaFoldDB" id="A0A2G5TUJ2"/>